<keyword evidence="3" id="KW-1133">Transmembrane helix</keyword>
<dbReference type="InterPro" id="IPR027417">
    <property type="entry name" value="P-loop_NTPase"/>
</dbReference>
<dbReference type="eggNOG" id="COG1672">
    <property type="taxonomic scope" value="Bacteria"/>
</dbReference>
<evidence type="ECO:0000313" key="5">
    <source>
        <dbReference type="EMBL" id="EIC22965.1"/>
    </source>
</evidence>
<organism evidence="5 6">
    <name type="scientific">Thiorhodovibrio frisius</name>
    <dbReference type="NCBI Taxonomy" id="631362"/>
    <lineage>
        <taxon>Bacteria</taxon>
        <taxon>Pseudomonadati</taxon>
        <taxon>Pseudomonadota</taxon>
        <taxon>Gammaproteobacteria</taxon>
        <taxon>Chromatiales</taxon>
        <taxon>Chromatiaceae</taxon>
        <taxon>Thiorhodovibrio</taxon>
    </lineage>
</organism>
<keyword evidence="3" id="KW-0472">Membrane</keyword>
<dbReference type="HOGENOM" id="CLU_341287_0_0_6"/>
<dbReference type="AlphaFoldDB" id="H8YWY9"/>
<keyword evidence="3" id="KW-0812">Transmembrane</keyword>
<dbReference type="RefSeq" id="WP_009147050.1">
    <property type="nucleotide sequence ID" value="NZ_CP121471.1"/>
</dbReference>
<feature type="coiled-coil region" evidence="2">
    <location>
        <begin position="441"/>
        <end position="478"/>
    </location>
</feature>
<evidence type="ECO:0000313" key="6">
    <source>
        <dbReference type="Proteomes" id="UP000002964"/>
    </source>
</evidence>
<dbReference type="OrthoDB" id="1971692at2"/>
<feature type="domain" description="Novel STAND NTPase 1" evidence="4">
    <location>
        <begin position="12"/>
        <end position="396"/>
    </location>
</feature>
<dbReference type="Gene3D" id="1.25.40.10">
    <property type="entry name" value="Tetratricopeptide repeat domain"/>
    <property type="match status" value="1"/>
</dbReference>
<dbReference type="PROSITE" id="PS50005">
    <property type="entry name" value="TPR"/>
    <property type="match status" value="1"/>
</dbReference>
<dbReference type="Gene3D" id="3.40.50.300">
    <property type="entry name" value="P-loop containing nucleotide triphosphate hydrolases"/>
    <property type="match status" value="1"/>
</dbReference>
<evidence type="ECO:0000256" key="1">
    <source>
        <dbReference type="PROSITE-ProRule" id="PRU00339"/>
    </source>
</evidence>
<evidence type="ECO:0000259" key="4">
    <source>
        <dbReference type="Pfam" id="PF20703"/>
    </source>
</evidence>
<protein>
    <submittedName>
        <fullName evidence="5">Cytochrome c biogenesis factor</fullName>
    </submittedName>
</protein>
<keyword evidence="2" id="KW-0175">Coiled coil</keyword>
<name>H8YWY9_9GAMM</name>
<keyword evidence="1" id="KW-0802">TPR repeat</keyword>
<keyword evidence="6" id="KW-1185">Reference proteome</keyword>
<sequence length="831" mass="95957">MDNRLQLTPNHPWPGLLAYREAEAGYFHGREAESRQLLQRVKRQSVTILFGQSGLGKTSLLQAGLFPPLRQQGHLPIYCRLDHHPQSPPLAQQLLQQIQSQAHQAGIDAPNLTDNNSLWHGLYHRDHEFWDNRNRLLTPVIVLDQFEECFTLGRQTPSQQQRTDEFLQQLASLIEKRLPGDIEQQLADNPDQAETYDFQRGAIPILISLREDFLADFEGLRQTMPALAHNRMRLERMKGDAARQVLQQPAQQLLDATTAEQIVYFVAGERQQSLALEQLEIEPALLSVIASELNQRRIEAGQTQITPHLLKQNQSEILNDFYQRSLVDLPEAVAPFIEEQLLTEGGYRNSFALEDAMLLPGIERQSIDTLVSRRLLRLEERYGSLRVELTHDVLTGIVKGYRDRRRATEERSRQRRRNRIFAGVTTVLLLVVATFGGIAWYALLQQQLAEQQRQIADEQRLEAEKQKMYAENNKNESDKRYQLFKSGLSSFFSFLLEKDMTSEYTAWIASKDRVKELDSIIKELIQNTESMDNDERRYWLDILDSMTDAQRARLMEILAKEVAKLDDLERRYMPKIIDLHIKHMNEMLQIDPNNETVWYKLGQFWLRTKKPERISEAKKAFLTQVDVNPQHDDAWYVLYQIYMSDNELTKAEDALRNQVKVTPNHKQAWGALGSLLQNANNGGNYDEIATYYQKHLDINPLDTTILANDMELALIQRDLKRATLRYNTVLSLLNSADQESAILPFYKWLMKPNESWDCVVNAINNLDSDIEFSWNFETSEPILEGLPPQHMQVARLFIRFFSNEITIDVLKGKLKKLKGPVRPGKAACSSG</sequence>
<dbReference type="Proteomes" id="UP000002964">
    <property type="component" value="Unassembled WGS sequence"/>
</dbReference>
<dbReference type="InterPro" id="IPR011990">
    <property type="entry name" value="TPR-like_helical_dom_sf"/>
</dbReference>
<dbReference type="InterPro" id="IPR049052">
    <property type="entry name" value="nSTAND1"/>
</dbReference>
<feature type="repeat" description="TPR" evidence="1">
    <location>
        <begin position="632"/>
        <end position="665"/>
    </location>
</feature>
<feature type="transmembrane region" description="Helical" evidence="3">
    <location>
        <begin position="420"/>
        <end position="443"/>
    </location>
</feature>
<evidence type="ECO:0000256" key="2">
    <source>
        <dbReference type="SAM" id="Coils"/>
    </source>
</evidence>
<dbReference type="InterPro" id="IPR019734">
    <property type="entry name" value="TPR_rpt"/>
</dbReference>
<reference evidence="5 6" key="2">
    <citation type="submission" date="2011-11" db="EMBL/GenBank/DDBJ databases">
        <authorList>
            <consortium name="US DOE Joint Genome Institute"/>
            <person name="Lucas S."/>
            <person name="Han J."/>
            <person name="Lapidus A."/>
            <person name="Cheng J.-F."/>
            <person name="Goodwin L."/>
            <person name="Pitluck S."/>
            <person name="Peters L."/>
            <person name="Ovchinnikova G."/>
            <person name="Zhang X."/>
            <person name="Detter J.C."/>
            <person name="Han C."/>
            <person name="Tapia R."/>
            <person name="Land M."/>
            <person name="Hauser L."/>
            <person name="Kyrpides N."/>
            <person name="Ivanova N."/>
            <person name="Pagani I."/>
            <person name="Vogl K."/>
            <person name="Liu Z."/>
            <person name="Overmann J."/>
            <person name="Frigaard N.-U."/>
            <person name="Bryant D."/>
            <person name="Woyke T."/>
        </authorList>
    </citation>
    <scope>NUCLEOTIDE SEQUENCE [LARGE SCALE GENOMIC DNA]</scope>
    <source>
        <strain evidence="5 6">970</strain>
    </source>
</reference>
<proteinExistence type="predicted"/>
<accession>H8YWY9</accession>
<gene>
    <name evidence="5" type="ORF">Thi970DRAFT_00609</name>
</gene>
<dbReference type="SUPFAM" id="SSF48452">
    <property type="entry name" value="TPR-like"/>
    <property type="match status" value="1"/>
</dbReference>
<dbReference type="STRING" id="631362.Thi970DRAFT_00609"/>
<dbReference type="Pfam" id="PF20703">
    <property type="entry name" value="nSTAND1"/>
    <property type="match status" value="1"/>
</dbReference>
<evidence type="ECO:0000256" key="3">
    <source>
        <dbReference type="SAM" id="Phobius"/>
    </source>
</evidence>
<dbReference type="EMBL" id="JH603168">
    <property type="protein sequence ID" value="EIC22965.1"/>
    <property type="molecule type" value="Genomic_DNA"/>
</dbReference>
<dbReference type="SUPFAM" id="SSF52540">
    <property type="entry name" value="P-loop containing nucleoside triphosphate hydrolases"/>
    <property type="match status" value="1"/>
</dbReference>
<reference evidence="6" key="1">
    <citation type="submission" date="2011-06" db="EMBL/GenBank/DDBJ databases">
        <authorList>
            <consortium name="US DOE Joint Genome Institute (JGI-PGF)"/>
            <person name="Lucas S."/>
            <person name="Han J."/>
            <person name="Lapidus A."/>
            <person name="Cheng J.-F."/>
            <person name="Goodwin L."/>
            <person name="Pitluck S."/>
            <person name="Peters L."/>
            <person name="Land M.L."/>
            <person name="Hauser L."/>
            <person name="Vogl K."/>
            <person name="Liu Z."/>
            <person name="Overmann J."/>
            <person name="Frigaard N.-U."/>
            <person name="Bryant D.A."/>
            <person name="Woyke T.J."/>
        </authorList>
    </citation>
    <scope>NUCLEOTIDE SEQUENCE [LARGE SCALE GENOMIC DNA]</scope>
    <source>
        <strain evidence="6">970</strain>
    </source>
</reference>